<dbReference type="RefSeq" id="XP_036630272.1">
    <property type="nucleotide sequence ID" value="XM_036776652.1"/>
</dbReference>
<evidence type="ECO:0000313" key="1">
    <source>
        <dbReference type="EMBL" id="KAF7427900.1"/>
    </source>
</evidence>
<name>A0A8H6ZQH7_PLEOS</name>
<organism evidence="1 2">
    <name type="scientific">Pleurotus ostreatus</name>
    <name type="common">Oyster mushroom</name>
    <name type="synonym">White-rot fungus</name>
    <dbReference type="NCBI Taxonomy" id="5322"/>
    <lineage>
        <taxon>Eukaryota</taxon>
        <taxon>Fungi</taxon>
        <taxon>Dikarya</taxon>
        <taxon>Basidiomycota</taxon>
        <taxon>Agaricomycotina</taxon>
        <taxon>Agaricomycetes</taxon>
        <taxon>Agaricomycetidae</taxon>
        <taxon>Agaricales</taxon>
        <taxon>Pleurotineae</taxon>
        <taxon>Pleurotaceae</taxon>
        <taxon>Pleurotus</taxon>
    </lineage>
</organism>
<reference evidence="1" key="1">
    <citation type="submission" date="2019-07" db="EMBL/GenBank/DDBJ databases">
        <authorList>
            <person name="Palmer J.M."/>
        </authorList>
    </citation>
    <scope>NUCLEOTIDE SEQUENCE</scope>
    <source>
        <strain evidence="1">PC9</strain>
    </source>
</reference>
<dbReference type="InterPro" id="IPR032675">
    <property type="entry name" value="LRR_dom_sf"/>
</dbReference>
<dbReference type="GeneID" id="59376935"/>
<keyword evidence="2" id="KW-1185">Reference proteome</keyword>
<comment type="caution">
    <text evidence="1">The sequence shown here is derived from an EMBL/GenBank/DDBJ whole genome shotgun (WGS) entry which is preliminary data.</text>
</comment>
<evidence type="ECO:0008006" key="3">
    <source>
        <dbReference type="Google" id="ProtNLM"/>
    </source>
</evidence>
<dbReference type="EMBL" id="JACETU010000005">
    <property type="protein sequence ID" value="KAF7427900.1"/>
    <property type="molecule type" value="Genomic_DNA"/>
</dbReference>
<evidence type="ECO:0000313" key="2">
    <source>
        <dbReference type="Proteomes" id="UP000623687"/>
    </source>
</evidence>
<sequence length="471" mass="53194">MQSSLARRSFNFLFPFHKCATFQLSLLPTRQQAQTLPLLPDEIWLEIFEFATYLHHSKTIAPLPAFTPARISTNAMAANTPYLTMRTKNALVLVCKSWRRIALRLLFEHISIPSLRRAKLVFHVLRNSCETGFAHLGYRYGQWTRHLEIFSHGRGTFDYLRVIFEIMKLCPNLNHLTGHWDVPLPNEFLDAIIKLYGPSLKGLRWSDDKVPQAASTPTFLCSFSSLRILDLRNFYGNDESVFKPRSDLPSLPRMKTLIISSRERSVTVASVLVLPTVENLVIEVLSSRGNGLVGFSQGLTKMLTNLGKTLTSVDILPPVNPSEQSDEGQAQLDPSLFLQPGVCPNLHSLTFPQSSPQCAQHVHPNLRRIGIRGIKGDYMYPNKASSTKTHLMSISRELYPKLEIVRTIGFLVDSCGDSLMKDIFIWWAERFEDQGIDLQDGEGVVYLYTEPEPEESPGIQMEVALAGTNLH</sequence>
<gene>
    <name evidence="1" type="ORF">PC9H_007117</name>
</gene>
<protein>
    <recommendedName>
        <fullName evidence="3">F-box domain-containing protein</fullName>
    </recommendedName>
</protein>
<accession>A0A8H6ZQH7</accession>
<dbReference type="SUPFAM" id="SSF52047">
    <property type="entry name" value="RNI-like"/>
    <property type="match status" value="1"/>
</dbReference>
<dbReference type="VEuPathDB" id="FungiDB:PC9H_007117"/>
<dbReference type="OrthoDB" id="3171058at2759"/>
<proteinExistence type="predicted"/>
<dbReference type="Proteomes" id="UP000623687">
    <property type="component" value="Unassembled WGS sequence"/>
</dbReference>
<dbReference type="AlphaFoldDB" id="A0A8H6ZQH7"/>
<dbReference type="Gene3D" id="3.80.10.10">
    <property type="entry name" value="Ribonuclease Inhibitor"/>
    <property type="match status" value="1"/>
</dbReference>